<dbReference type="EMBL" id="JAIXMP010000031">
    <property type="protein sequence ID" value="KAI9250974.1"/>
    <property type="molecule type" value="Genomic_DNA"/>
</dbReference>
<evidence type="ECO:0000259" key="3">
    <source>
        <dbReference type="SMART" id="SM00823"/>
    </source>
</evidence>
<dbReference type="InterPro" id="IPR009081">
    <property type="entry name" value="PP-bd_ACP"/>
</dbReference>
<dbReference type="InterPro" id="IPR036736">
    <property type="entry name" value="ACP-like_sf"/>
</dbReference>
<proteinExistence type="predicted"/>
<reference evidence="4" key="2">
    <citation type="submission" date="2023-02" db="EMBL/GenBank/DDBJ databases">
        <authorList>
            <consortium name="DOE Joint Genome Institute"/>
            <person name="Mondo S.J."/>
            <person name="Chang Y."/>
            <person name="Wang Y."/>
            <person name="Ahrendt S."/>
            <person name="Andreopoulos W."/>
            <person name="Barry K."/>
            <person name="Beard J."/>
            <person name="Benny G.L."/>
            <person name="Blankenship S."/>
            <person name="Bonito G."/>
            <person name="Cuomo C."/>
            <person name="Desiro A."/>
            <person name="Gervers K.A."/>
            <person name="Hundley H."/>
            <person name="Kuo A."/>
            <person name="LaButti K."/>
            <person name="Lang B.F."/>
            <person name="Lipzen A."/>
            <person name="O'Donnell K."/>
            <person name="Pangilinan J."/>
            <person name="Reynolds N."/>
            <person name="Sandor L."/>
            <person name="Smith M.W."/>
            <person name="Tsang A."/>
            <person name="Grigoriev I.V."/>
            <person name="Stajich J.E."/>
            <person name="Spatafora J.W."/>
        </authorList>
    </citation>
    <scope>NUCLEOTIDE SEQUENCE</scope>
    <source>
        <strain evidence="4">RSA 2281</strain>
    </source>
</reference>
<dbReference type="PANTHER" id="PTHR43439">
    <property type="entry name" value="PHENYLACETATE-COENZYME A LIGASE"/>
    <property type="match status" value="1"/>
</dbReference>
<dbReference type="Gene3D" id="3.40.50.12780">
    <property type="entry name" value="N-terminal domain of ligase-like"/>
    <property type="match status" value="1"/>
</dbReference>
<protein>
    <recommendedName>
        <fullName evidence="3">Polyketide synthase-like phosphopantetheine-binding domain-containing protein</fullName>
    </recommendedName>
</protein>
<dbReference type="Gene3D" id="1.10.1200.10">
    <property type="entry name" value="ACP-like"/>
    <property type="match status" value="1"/>
</dbReference>
<dbReference type="Pfam" id="PF00550">
    <property type="entry name" value="PP-binding"/>
    <property type="match status" value="1"/>
</dbReference>
<dbReference type="PANTHER" id="PTHR43439:SF2">
    <property type="entry name" value="ENZYME, PUTATIVE (JCVI)-RELATED"/>
    <property type="match status" value="1"/>
</dbReference>
<dbReference type="Gene3D" id="3.40.50.720">
    <property type="entry name" value="NAD(P)-binding Rossmann-like Domain"/>
    <property type="match status" value="1"/>
</dbReference>
<organism evidence="4 5">
    <name type="scientific">Phascolomyces articulosus</name>
    <dbReference type="NCBI Taxonomy" id="60185"/>
    <lineage>
        <taxon>Eukaryota</taxon>
        <taxon>Fungi</taxon>
        <taxon>Fungi incertae sedis</taxon>
        <taxon>Mucoromycota</taxon>
        <taxon>Mucoromycotina</taxon>
        <taxon>Mucoromycetes</taxon>
        <taxon>Mucorales</taxon>
        <taxon>Lichtheimiaceae</taxon>
        <taxon>Phascolomyces</taxon>
    </lineage>
</organism>
<dbReference type="SUPFAM" id="SSF47336">
    <property type="entry name" value="ACP-like"/>
    <property type="match status" value="1"/>
</dbReference>
<dbReference type="AlphaFoldDB" id="A0AAD5JRG7"/>
<sequence>MTYAEADRIASNLAYEWAPMLKDVESVGFIADHSIYYLVAMLAVFKLRPILLALSPRNSVAANVNLLTQTNSKFMIVSEKYADMAQQCHEQVSGGCDYKVLASLDLDTLSSYAKDYHSHVSPPSEKDIEKVALIIHSSGSTSFPKPIYLSNRYLFWLIQGIPSQMKKNSQNALVSSDVVLSPLPLFHIFGILSQFMGIIFGASSLIFGHLPPSPRNIFEAVEEFGVTVMAQPPVGLEAIAQYIEDTQSDVLRQLKFCLYGGAPLRKRVGDYLNARGINVRSAYGTTEINAMAVANVSQDWKNNWSCLKAVDPIEPYCYWEPYDESRGIYHLIIHRNCPTMATNVSNRPDGDYSTNDLFIEDPPKSRYFRHLGRNDDILVMQNGEKTNPVPMEHQINSAKVVRCCTVLGEGRQCTAALVELDLEQAMHYSPKEMISQVEEAVDRANKVAPNYSTILPQMIYILPLNQHLPTTVKGNVIRKRAMHDFKAHIDQMYDDFLQGPSTTTSTTKDQDNSDLGMGAFLMKSASDTLQKSDIDPKKSLFDYGLNSLLAIQLRNRIATRFDNVPSNFIFENPTLVMMKEALEHTPKDQGEQRETKYHDTQVLLEEYLQRANVDFPVAATINKVSKDEPQTILLTGATGSLGAFILRDLILSPQVKKIYCLVRGKNLMQRVEKSFQDRMLDTSLLKNKVEALPMKLDDPYLGWDEATYNQLKNEVTIVQHCAWLLDFNQPVQYFDRECIHGLYNLLKFAYRQENPMHMHAISSISATATSGQSIVPEQPPPNDPHCAMPMGYAQSKYIVEHLFDYLTKNKNFPCTIERTGQVSGDSNNGVWNISEQYPIVMVSGAQLGYMPNLAKVNVDWIPVDYAAAAIVEIMLNTVQNTTDESKQQDVFHIVNPSRVHWSDVLKAMQASGMNFKVIDPDAWVDVLRKHQESPAYRLMSFFEANFAPSNKEKVEANVSMPVWATDRTVETAPVLGKAPAFNANLLKKYLTFWQSVGFYHPSIPQSS</sequence>
<evidence type="ECO:0000313" key="5">
    <source>
        <dbReference type="Proteomes" id="UP001209540"/>
    </source>
</evidence>
<dbReference type="InterPro" id="IPR042099">
    <property type="entry name" value="ANL_N_sf"/>
</dbReference>
<dbReference type="InterPro" id="IPR051414">
    <property type="entry name" value="Adenylate-forming_Reductase"/>
</dbReference>
<dbReference type="Pfam" id="PF00501">
    <property type="entry name" value="AMP-binding"/>
    <property type="match status" value="1"/>
</dbReference>
<dbReference type="InterPro" id="IPR020806">
    <property type="entry name" value="PKS_PP-bd"/>
</dbReference>
<dbReference type="InterPro" id="IPR020845">
    <property type="entry name" value="AMP-binding_CS"/>
</dbReference>
<evidence type="ECO:0000256" key="2">
    <source>
        <dbReference type="ARBA" id="ARBA00022553"/>
    </source>
</evidence>
<name>A0AAD5JRG7_9FUNG</name>
<gene>
    <name evidence="4" type="ORF">BDA99DRAFT_608261</name>
</gene>
<dbReference type="Proteomes" id="UP001209540">
    <property type="component" value="Unassembled WGS sequence"/>
</dbReference>
<dbReference type="SUPFAM" id="SSF51735">
    <property type="entry name" value="NAD(P)-binding Rossmann-fold domains"/>
    <property type="match status" value="1"/>
</dbReference>
<dbReference type="InterPro" id="IPR000873">
    <property type="entry name" value="AMP-dep_synth/lig_dom"/>
</dbReference>
<evidence type="ECO:0000313" key="4">
    <source>
        <dbReference type="EMBL" id="KAI9250974.1"/>
    </source>
</evidence>
<dbReference type="PROSITE" id="PS00012">
    <property type="entry name" value="PHOSPHOPANTETHEINE"/>
    <property type="match status" value="1"/>
</dbReference>
<dbReference type="InterPro" id="IPR036291">
    <property type="entry name" value="NAD(P)-bd_dom_sf"/>
</dbReference>
<dbReference type="InterPro" id="IPR013120">
    <property type="entry name" value="FAR_NAD-bd"/>
</dbReference>
<dbReference type="Pfam" id="PF07993">
    <property type="entry name" value="NAD_binding_4"/>
    <property type="match status" value="1"/>
</dbReference>
<keyword evidence="2" id="KW-0597">Phosphoprotein</keyword>
<evidence type="ECO:0000256" key="1">
    <source>
        <dbReference type="ARBA" id="ARBA00022450"/>
    </source>
</evidence>
<keyword evidence="1" id="KW-0596">Phosphopantetheine</keyword>
<dbReference type="SMART" id="SM00823">
    <property type="entry name" value="PKS_PP"/>
    <property type="match status" value="1"/>
</dbReference>
<keyword evidence="5" id="KW-1185">Reference proteome</keyword>
<dbReference type="Pfam" id="PF23562">
    <property type="entry name" value="AMP-binding_C_3"/>
    <property type="match status" value="1"/>
</dbReference>
<comment type="caution">
    <text evidence="4">The sequence shown here is derived from an EMBL/GenBank/DDBJ whole genome shotgun (WGS) entry which is preliminary data.</text>
</comment>
<dbReference type="PROSITE" id="PS00455">
    <property type="entry name" value="AMP_BINDING"/>
    <property type="match status" value="1"/>
</dbReference>
<feature type="domain" description="Polyketide synthase-like phosphopantetheine-binding" evidence="3">
    <location>
        <begin position="517"/>
        <end position="586"/>
    </location>
</feature>
<dbReference type="SUPFAM" id="SSF56801">
    <property type="entry name" value="Acetyl-CoA synthetase-like"/>
    <property type="match status" value="1"/>
</dbReference>
<accession>A0AAD5JRG7</accession>
<dbReference type="InterPro" id="IPR006162">
    <property type="entry name" value="Ppantetheine_attach_site"/>
</dbReference>
<dbReference type="GO" id="GO:0031177">
    <property type="term" value="F:phosphopantetheine binding"/>
    <property type="evidence" value="ECO:0007669"/>
    <property type="project" value="InterPro"/>
</dbReference>
<reference evidence="4" key="1">
    <citation type="journal article" date="2022" name="IScience">
        <title>Evolution of zygomycete secretomes and the origins of terrestrial fungal ecologies.</title>
        <authorList>
            <person name="Chang Y."/>
            <person name="Wang Y."/>
            <person name="Mondo S."/>
            <person name="Ahrendt S."/>
            <person name="Andreopoulos W."/>
            <person name="Barry K."/>
            <person name="Beard J."/>
            <person name="Benny G.L."/>
            <person name="Blankenship S."/>
            <person name="Bonito G."/>
            <person name="Cuomo C."/>
            <person name="Desiro A."/>
            <person name="Gervers K.A."/>
            <person name="Hundley H."/>
            <person name="Kuo A."/>
            <person name="LaButti K."/>
            <person name="Lang B.F."/>
            <person name="Lipzen A."/>
            <person name="O'Donnell K."/>
            <person name="Pangilinan J."/>
            <person name="Reynolds N."/>
            <person name="Sandor L."/>
            <person name="Smith M.E."/>
            <person name="Tsang A."/>
            <person name="Grigoriev I.V."/>
            <person name="Stajich J.E."/>
            <person name="Spatafora J.W."/>
        </authorList>
    </citation>
    <scope>NUCLEOTIDE SEQUENCE</scope>
    <source>
        <strain evidence="4">RSA 2281</strain>
    </source>
</reference>